<evidence type="ECO:0000256" key="1">
    <source>
        <dbReference type="SAM" id="MobiDB-lite"/>
    </source>
</evidence>
<evidence type="ECO:0000313" key="3">
    <source>
        <dbReference type="Proteomes" id="UP000749559"/>
    </source>
</evidence>
<gene>
    <name evidence="2" type="ORF">OFUS_LOCUS9693</name>
</gene>
<feature type="compositionally biased region" description="Basic residues" evidence="1">
    <location>
        <begin position="132"/>
        <end position="144"/>
    </location>
</feature>
<feature type="non-terminal residue" evidence="2">
    <location>
        <position position="329"/>
    </location>
</feature>
<organism evidence="2 3">
    <name type="scientific">Owenia fusiformis</name>
    <name type="common">Polychaete worm</name>
    <dbReference type="NCBI Taxonomy" id="6347"/>
    <lineage>
        <taxon>Eukaryota</taxon>
        <taxon>Metazoa</taxon>
        <taxon>Spiralia</taxon>
        <taxon>Lophotrochozoa</taxon>
        <taxon>Annelida</taxon>
        <taxon>Polychaeta</taxon>
        <taxon>Sedentaria</taxon>
        <taxon>Canalipalpata</taxon>
        <taxon>Sabellida</taxon>
        <taxon>Oweniida</taxon>
        <taxon>Oweniidae</taxon>
        <taxon>Owenia</taxon>
    </lineage>
</organism>
<protein>
    <submittedName>
        <fullName evidence="2">Uncharacterized protein</fullName>
    </submittedName>
</protein>
<dbReference type="EMBL" id="CAIIXF020000005">
    <property type="protein sequence ID" value="CAH1783346.1"/>
    <property type="molecule type" value="Genomic_DNA"/>
</dbReference>
<comment type="caution">
    <text evidence="2">The sequence shown here is derived from an EMBL/GenBank/DDBJ whole genome shotgun (WGS) entry which is preliminary data.</text>
</comment>
<feature type="region of interest" description="Disordered" evidence="1">
    <location>
        <begin position="130"/>
        <end position="197"/>
    </location>
</feature>
<keyword evidence="3" id="KW-1185">Reference proteome</keyword>
<dbReference type="AlphaFoldDB" id="A0A8S4NNZ8"/>
<dbReference type="OrthoDB" id="5988538at2759"/>
<accession>A0A8S4NNZ8</accession>
<evidence type="ECO:0000313" key="2">
    <source>
        <dbReference type="EMBL" id="CAH1783346.1"/>
    </source>
</evidence>
<reference evidence="2" key="1">
    <citation type="submission" date="2022-03" db="EMBL/GenBank/DDBJ databases">
        <authorList>
            <person name="Martin C."/>
        </authorList>
    </citation>
    <scope>NUCLEOTIDE SEQUENCE</scope>
</reference>
<dbReference type="Proteomes" id="UP000749559">
    <property type="component" value="Unassembled WGS sequence"/>
</dbReference>
<feature type="compositionally biased region" description="Low complexity" evidence="1">
    <location>
        <begin position="166"/>
        <end position="182"/>
    </location>
</feature>
<name>A0A8S4NNZ8_OWEFU</name>
<proteinExistence type="predicted"/>
<sequence>MPCCIISLDQWEQLIGMHIVQQGLKAYIDYLSYRHFVYILPYRNGFIALGTVPLWKGWAINTTYLSINVLPFASIYLCTASAMTDPNIHFAISNAYIYFTINCTFPEVLMECIYKKILLPQFYLFKEMSGRGKGRKPRRGRSAARRLSSAGTQSGDEPAPKRPRQGSSSSTASGNNAMGNGTETLASDKNAKDTHPEYVTKSELKSIIQEAIAEFAETRESVSEVLDKNEKTVAEEPVGKITQGQGEQKQSYVEIELPLDARVSLKLRQKILNEEFVEFSSLLKNEMHEKHQLSIKHNDEGDPQLYFAPPASKKVLSFGEWQQAIRIYS</sequence>